<dbReference type="GO" id="GO:0003713">
    <property type="term" value="F:transcription coactivator activity"/>
    <property type="evidence" value="ECO:0007669"/>
    <property type="project" value="TreeGrafter"/>
</dbReference>
<evidence type="ECO:0000313" key="2">
    <source>
        <dbReference type="EMBL" id="QQP38574.1"/>
    </source>
</evidence>
<evidence type="ECO:0000256" key="1">
    <source>
        <dbReference type="SAM" id="MobiDB-lite"/>
    </source>
</evidence>
<protein>
    <submittedName>
        <fullName evidence="2">Mediator of RNA polymerase II transcription subunit 12-like protein</fullName>
    </submittedName>
</protein>
<dbReference type="GO" id="GO:0016592">
    <property type="term" value="C:mediator complex"/>
    <property type="evidence" value="ECO:0007669"/>
    <property type="project" value="TreeGrafter"/>
</dbReference>
<organism evidence="2 3">
    <name type="scientific">Caligus rogercresseyi</name>
    <name type="common">Sea louse</name>
    <dbReference type="NCBI Taxonomy" id="217165"/>
    <lineage>
        <taxon>Eukaryota</taxon>
        <taxon>Metazoa</taxon>
        <taxon>Ecdysozoa</taxon>
        <taxon>Arthropoda</taxon>
        <taxon>Crustacea</taxon>
        <taxon>Multicrustacea</taxon>
        <taxon>Hexanauplia</taxon>
        <taxon>Copepoda</taxon>
        <taxon>Siphonostomatoida</taxon>
        <taxon>Caligidae</taxon>
        <taxon>Caligus</taxon>
    </lineage>
</organism>
<feature type="region of interest" description="Disordered" evidence="1">
    <location>
        <begin position="574"/>
        <end position="593"/>
    </location>
</feature>
<feature type="region of interest" description="Disordered" evidence="1">
    <location>
        <begin position="346"/>
        <end position="366"/>
    </location>
</feature>
<dbReference type="PANTHER" id="PTHR46007">
    <property type="entry name" value="MEDIATOR OF RNA POLYMERASE II TRANSCRIPTION SUBUNIT 12"/>
    <property type="match status" value="1"/>
</dbReference>
<reference evidence="3" key="1">
    <citation type="submission" date="2021-01" db="EMBL/GenBank/DDBJ databases">
        <title>Caligus Genome Assembly.</title>
        <authorList>
            <person name="Gallardo-Escarate C."/>
        </authorList>
    </citation>
    <scope>NUCLEOTIDE SEQUENCE [LARGE SCALE GENOMIC DNA]</scope>
</reference>
<dbReference type="AlphaFoldDB" id="A0A7T8JY01"/>
<sequence length="593" mass="66175">YNSAEWCILAYLYDLSCNYSLFKNRERFQDLKRLFSQSTDPSESSYSHTDRRFGMEFISNPKKKLEVPLKSMENPKNQYNFVVNVFIEVCECNDTEKLNDLAILCCEFTAAYNSLGSEWLGALTALCNAGASNAYADLLLAVNIRDSALYNRLGIFISILIARHCFQLQSFVISVAIPSLLKAWDDVKDNSPSRQESEIGARVSCHLLLRLFKSIEPFTPMFYTLGSPRPMPIPSTHASGIRCSSDRHLLAAAHRNITVGAIIAVLKAIMVLGDANNSSASHDNDFGLGSIGLATRTETATLSDFAKYTLRLICQQQWLSQVGSGELSDWLDAVASAIVDSFQTRENTSSPLKKEDPSGGGSEAKKLKLSERKSLLKYSSVWMIPSLVKHLKFLQSRVLKVAIEFLEVLLEALIAEPFGFVADNKGNKVKGLNSDKKQGLQLFDRSKISPWEFLEGHKNPAPLSWTWFAALKHERKPLKYLEAFNELKYANSSSLDKPNSYFLVAPPLPIENLEPVNKEVKGPDGRDKALAPPNQMQAQSHQHHHQMMMQPHPSNIPMHHHPPGQPTQCIIPQLGEDIQCPPPHPPPHSPPPT</sequence>
<dbReference type="InterPro" id="IPR051647">
    <property type="entry name" value="Mediator_comp_sub12"/>
</dbReference>
<feature type="compositionally biased region" description="Basic and acidic residues" evidence="1">
    <location>
        <begin position="517"/>
        <end position="529"/>
    </location>
</feature>
<proteinExistence type="predicted"/>
<dbReference type="EMBL" id="CP045902">
    <property type="protein sequence ID" value="QQP38574.1"/>
    <property type="molecule type" value="Genomic_DNA"/>
</dbReference>
<feature type="non-terminal residue" evidence="2">
    <location>
        <position position="1"/>
    </location>
</feature>
<keyword evidence="3" id="KW-1185">Reference proteome</keyword>
<feature type="region of interest" description="Disordered" evidence="1">
    <location>
        <begin position="517"/>
        <end position="550"/>
    </location>
</feature>
<dbReference type="Proteomes" id="UP000595437">
    <property type="component" value="Chromosome 13"/>
</dbReference>
<dbReference type="PANTHER" id="PTHR46007:SF11">
    <property type="entry name" value="MEDIATOR OF RNA POLYMERASE II TRANSCRIPTION SUBUNIT 12"/>
    <property type="match status" value="1"/>
</dbReference>
<evidence type="ECO:0000313" key="3">
    <source>
        <dbReference type="Proteomes" id="UP000595437"/>
    </source>
</evidence>
<gene>
    <name evidence="2" type="ORF">FKW44_019184</name>
</gene>
<dbReference type="OrthoDB" id="20828at2759"/>
<dbReference type="GO" id="GO:0045944">
    <property type="term" value="P:positive regulation of transcription by RNA polymerase II"/>
    <property type="evidence" value="ECO:0007669"/>
    <property type="project" value="TreeGrafter"/>
</dbReference>
<feature type="compositionally biased region" description="Pro residues" evidence="1">
    <location>
        <begin position="580"/>
        <end position="593"/>
    </location>
</feature>
<name>A0A7T8JY01_CALRO</name>
<accession>A0A7T8JY01</accession>
<feature type="compositionally biased region" description="Basic and acidic residues" evidence="1">
    <location>
        <begin position="352"/>
        <end position="366"/>
    </location>
</feature>